<name>A0A9P4NJE9_9PEZI</name>
<reference evidence="1" key="1">
    <citation type="journal article" date="2020" name="Stud. Mycol.">
        <title>101 Dothideomycetes genomes: a test case for predicting lifestyles and emergence of pathogens.</title>
        <authorList>
            <person name="Haridas S."/>
            <person name="Albert R."/>
            <person name="Binder M."/>
            <person name="Bloem J."/>
            <person name="Labutti K."/>
            <person name="Salamov A."/>
            <person name="Andreopoulos B."/>
            <person name="Baker S."/>
            <person name="Barry K."/>
            <person name="Bills G."/>
            <person name="Bluhm B."/>
            <person name="Cannon C."/>
            <person name="Castanera R."/>
            <person name="Culley D."/>
            <person name="Daum C."/>
            <person name="Ezra D."/>
            <person name="Gonzalez J."/>
            <person name="Henrissat B."/>
            <person name="Kuo A."/>
            <person name="Liang C."/>
            <person name="Lipzen A."/>
            <person name="Lutzoni F."/>
            <person name="Magnuson J."/>
            <person name="Mondo S."/>
            <person name="Nolan M."/>
            <person name="Ohm R."/>
            <person name="Pangilinan J."/>
            <person name="Park H.-J."/>
            <person name="Ramirez L."/>
            <person name="Alfaro M."/>
            <person name="Sun H."/>
            <person name="Tritt A."/>
            <person name="Yoshinaga Y."/>
            <person name="Zwiers L.-H."/>
            <person name="Turgeon B."/>
            <person name="Goodwin S."/>
            <person name="Spatafora J."/>
            <person name="Crous P."/>
            <person name="Grigoriev I."/>
        </authorList>
    </citation>
    <scope>NUCLEOTIDE SEQUENCE</scope>
    <source>
        <strain evidence="1">CBS 130266</strain>
    </source>
</reference>
<evidence type="ECO:0000313" key="2">
    <source>
        <dbReference type="Proteomes" id="UP000800235"/>
    </source>
</evidence>
<keyword evidence="2" id="KW-1185">Reference proteome</keyword>
<evidence type="ECO:0000313" key="1">
    <source>
        <dbReference type="EMBL" id="KAF2423332.1"/>
    </source>
</evidence>
<dbReference type="OrthoDB" id="5370359at2759"/>
<dbReference type="EMBL" id="MU007083">
    <property type="protein sequence ID" value="KAF2423332.1"/>
    <property type="molecule type" value="Genomic_DNA"/>
</dbReference>
<sequence>MEASALIDHILKLQQYVLGLKSTTPSGMTKEKVDEKRRQVRNLMNKGIRAQFKWKPKVKNGTARWSYLAVIPDEAVFLTLLNLPSDWKKKTLKLEVEKFEDTVARDEISVDSRYVAMQITGKDVKVMWNPEDLTFKVNGTYGRR</sequence>
<dbReference type="AlphaFoldDB" id="A0A9P4NJE9"/>
<comment type="caution">
    <text evidence="1">The sequence shown here is derived from an EMBL/GenBank/DDBJ whole genome shotgun (WGS) entry which is preliminary data.</text>
</comment>
<protein>
    <submittedName>
        <fullName evidence="1">Uncharacterized protein</fullName>
    </submittedName>
</protein>
<accession>A0A9P4NJE9</accession>
<organism evidence="1 2">
    <name type="scientific">Tothia fuscella</name>
    <dbReference type="NCBI Taxonomy" id="1048955"/>
    <lineage>
        <taxon>Eukaryota</taxon>
        <taxon>Fungi</taxon>
        <taxon>Dikarya</taxon>
        <taxon>Ascomycota</taxon>
        <taxon>Pezizomycotina</taxon>
        <taxon>Dothideomycetes</taxon>
        <taxon>Pleosporomycetidae</taxon>
        <taxon>Venturiales</taxon>
        <taxon>Cylindrosympodiaceae</taxon>
        <taxon>Tothia</taxon>
    </lineage>
</organism>
<dbReference type="Proteomes" id="UP000800235">
    <property type="component" value="Unassembled WGS sequence"/>
</dbReference>
<gene>
    <name evidence="1" type="ORF">EJ08DRAFT_454840</name>
</gene>
<proteinExistence type="predicted"/>